<dbReference type="AlphaFoldDB" id="A0A5R9GCX7"/>
<feature type="transmembrane region" description="Helical" evidence="7">
    <location>
        <begin position="274"/>
        <end position="298"/>
    </location>
</feature>
<evidence type="ECO:0000256" key="4">
    <source>
        <dbReference type="ARBA" id="ARBA00022692"/>
    </source>
</evidence>
<dbReference type="Pfam" id="PF00535">
    <property type="entry name" value="Glycos_transf_2"/>
    <property type="match status" value="1"/>
</dbReference>
<dbReference type="Gene3D" id="3.90.550.10">
    <property type="entry name" value="Spore Coat Polysaccharide Biosynthesis Protein SpsA, Chain A"/>
    <property type="match status" value="1"/>
</dbReference>
<evidence type="ECO:0000256" key="7">
    <source>
        <dbReference type="SAM" id="Phobius"/>
    </source>
</evidence>
<dbReference type="CDD" id="cd04187">
    <property type="entry name" value="DPM1_like_bac"/>
    <property type="match status" value="1"/>
</dbReference>
<evidence type="ECO:0000256" key="3">
    <source>
        <dbReference type="ARBA" id="ARBA00022679"/>
    </source>
</evidence>
<dbReference type="PANTHER" id="PTHR48090">
    <property type="entry name" value="UNDECAPRENYL-PHOSPHATE 4-DEOXY-4-FORMAMIDO-L-ARABINOSE TRANSFERASE-RELATED"/>
    <property type="match status" value="1"/>
</dbReference>
<keyword evidence="10" id="KW-1185">Reference proteome</keyword>
<dbReference type="RefSeq" id="WP_138193200.1">
    <property type="nucleotide sequence ID" value="NZ_VCIW01000003.1"/>
</dbReference>
<dbReference type="InterPro" id="IPR001173">
    <property type="entry name" value="Glyco_trans_2-like"/>
</dbReference>
<evidence type="ECO:0000256" key="5">
    <source>
        <dbReference type="ARBA" id="ARBA00022989"/>
    </source>
</evidence>
<proteinExistence type="predicted"/>
<evidence type="ECO:0000313" key="10">
    <source>
        <dbReference type="Proteomes" id="UP000309676"/>
    </source>
</evidence>
<dbReference type="GO" id="GO:0005886">
    <property type="term" value="C:plasma membrane"/>
    <property type="evidence" value="ECO:0007669"/>
    <property type="project" value="TreeGrafter"/>
</dbReference>
<dbReference type="SUPFAM" id="SSF53448">
    <property type="entry name" value="Nucleotide-diphospho-sugar transferases"/>
    <property type="match status" value="1"/>
</dbReference>
<reference evidence="9 10" key="1">
    <citation type="submission" date="2019-05" db="EMBL/GenBank/DDBJ databases">
        <authorList>
            <person name="Narsing Rao M.P."/>
            <person name="Li W.J."/>
        </authorList>
    </citation>
    <scope>NUCLEOTIDE SEQUENCE [LARGE SCALE GENOMIC DNA]</scope>
    <source>
        <strain evidence="9 10">SYSU_K30003</strain>
    </source>
</reference>
<keyword evidence="4 7" id="KW-0812">Transmembrane</keyword>
<evidence type="ECO:0000313" key="9">
    <source>
        <dbReference type="EMBL" id="TLS52959.1"/>
    </source>
</evidence>
<dbReference type="EMBL" id="VCIW01000003">
    <property type="protein sequence ID" value="TLS52959.1"/>
    <property type="molecule type" value="Genomic_DNA"/>
</dbReference>
<feature type="domain" description="Glycosyltransferase 2-like" evidence="8">
    <location>
        <begin position="11"/>
        <end position="180"/>
    </location>
</feature>
<dbReference type="InterPro" id="IPR029044">
    <property type="entry name" value="Nucleotide-diphossugar_trans"/>
</dbReference>
<feature type="transmembrane region" description="Helical" evidence="7">
    <location>
        <begin position="241"/>
        <end position="262"/>
    </location>
</feature>
<keyword evidence="3 9" id="KW-0808">Transferase</keyword>
<dbReference type="GO" id="GO:0016757">
    <property type="term" value="F:glycosyltransferase activity"/>
    <property type="evidence" value="ECO:0007669"/>
    <property type="project" value="UniProtKB-KW"/>
</dbReference>
<gene>
    <name evidence="9" type="ORF">FE782_06195</name>
</gene>
<protein>
    <submittedName>
        <fullName evidence="9">Glycosyltransferase family 2 protein</fullName>
    </submittedName>
</protein>
<sequence>MNHRTRPVLAVVVPCYNEEAVLPETIRRIRQQLDRLSGQGSIAPNSYMLFVDDGSADSTWPIIAAYHERDAAVRGLKLACNVGHQHALLSGLMHAKDDADCVISIDADLQDDVEAFGDFVEAYRQGSDIVYGVRAARKEDTPFKRGTAVLFYRLMRRMGTPVIHNHADYRLMSAKALEQLACYRESNLFLRGLIPQLGLPSSIVTYDRHARFAGESKYPLRKMISFAWNGITSLSVAPIRLVMAAGLTVFAAGMLAGAYALYSHGRGAAVPGWTSMMLTAWLLGGIQLISLGIVGEYVGKVYKETKRRPPYFIEATAGASQAEFHRQRLGASAVHAEERASAEALQ</sequence>
<comment type="subcellular location">
    <subcellularLocation>
        <location evidence="1">Membrane</location>
        <topology evidence="1">Multi-pass membrane protein</topology>
    </subcellularLocation>
</comment>
<evidence type="ECO:0000256" key="1">
    <source>
        <dbReference type="ARBA" id="ARBA00004141"/>
    </source>
</evidence>
<evidence type="ECO:0000256" key="2">
    <source>
        <dbReference type="ARBA" id="ARBA00022676"/>
    </source>
</evidence>
<dbReference type="Proteomes" id="UP000309676">
    <property type="component" value="Unassembled WGS sequence"/>
</dbReference>
<evidence type="ECO:0000259" key="8">
    <source>
        <dbReference type="Pfam" id="PF00535"/>
    </source>
</evidence>
<organism evidence="9 10">
    <name type="scientific">Paenibacillus antri</name>
    <dbReference type="NCBI Taxonomy" id="2582848"/>
    <lineage>
        <taxon>Bacteria</taxon>
        <taxon>Bacillati</taxon>
        <taxon>Bacillota</taxon>
        <taxon>Bacilli</taxon>
        <taxon>Bacillales</taxon>
        <taxon>Paenibacillaceae</taxon>
        <taxon>Paenibacillus</taxon>
    </lineage>
</organism>
<keyword evidence="6 7" id="KW-0472">Membrane</keyword>
<keyword evidence="5 7" id="KW-1133">Transmembrane helix</keyword>
<dbReference type="InterPro" id="IPR050256">
    <property type="entry name" value="Glycosyltransferase_2"/>
</dbReference>
<dbReference type="PANTHER" id="PTHR48090:SF1">
    <property type="entry name" value="PROPHAGE BACTOPRENOL GLUCOSYL TRANSFERASE HOMOLOG"/>
    <property type="match status" value="1"/>
</dbReference>
<dbReference type="OrthoDB" id="9807778at2"/>
<evidence type="ECO:0000256" key="6">
    <source>
        <dbReference type="ARBA" id="ARBA00023136"/>
    </source>
</evidence>
<comment type="caution">
    <text evidence="9">The sequence shown here is derived from an EMBL/GenBank/DDBJ whole genome shotgun (WGS) entry which is preliminary data.</text>
</comment>
<accession>A0A5R9GCX7</accession>
<keyword evidence="2" id="KW-0328">Glycosyltransferase</keyword>
<name>A0A5R9GCX7_9BACL</name>